<dbReference type="SMART" id="SM00540">
    <property type="entry name" value="LEM"/>
    <property type="match status" value="1"/>
</dbReference>
<feature type="region of interest" description="Disordered" evidence="6">
    <location>
        <begin position="49"/>
        <end position="96"/>
    </location>
</feature>
<protein>
    <submittedName>
        <fullName evidence="10">Thymopoietin a</fullName>
    </submittedName>
</protein>
<dbReference type="STRING" id="8078.ENSFHEP00000013035"/>
<dbReference type="GO" id="GO:0000793">
    <property type="term" value="C:condensed chromosome"/>
    <property type="evidence" value="ECO:0007669"/>
    <property type="project" value="Ensembl"/>
</dbReference>
<comment type="similarity">
    <text evidence="1">Belongs to the LEM family.</text>
</comment>
<dbReference type="AlphaFoldDB" id="A0A3Q2TCB3"/>
<evidence type="ECO:0000256" key="4">
    <source>
        <dbReference type="ARBA" id="ARBA00022990"/>
    </source>
</evidence>
<keyword evidence="7" id="KW-0812">Transmembrane</keyword>
<feature type="transmembrane region" description="Helical" evidence="7">
    <location>
        <begin position="342"/>
        <end position="359"/>
    </location>
</feature>
<feature type="domain" description="LEM-like" evidence="9">
    <location>
        <begin position="5"/>
        <end position="48"/>
    </location>
</feature>
<evidence type="ECO:0000259" key="8">
    <source>
        <dbReference type="PROSITE" id="PS50954"/>
    </source>
</evidence>
<dbReference type="Gene3D" id="1.10.720.40">
    <property type="match status" value="2"/>
</dbReference>
<feature type="compositionally biased region" description="Acidic residues" evidence="6">
    <location>
        <begin position="164"/>
        <end position="180"/>
    </location>
</feature>
<keyword evidence="2" id="KW-0488">Methylation</keyword>
<feature type="compositionally biased region" description="Basic and acidic residues" evidence="6">
    <location>
        <begin position="86"/>
        <end position="95"/>
    </location>
</feature>
<dbReference type="InterPro" id="IPR011015">
    <property type="entry name" value="LEM/LEM-like_dom_sf"/>
</dbReference>
<name>A0A3Q2TCB3_FUNHE</name>
<evidence type="ECO:0000313" key="11">
    <source>
        <dbReference type="Proteomes" id="UP000265000"/>
    </source>
</evidence>
<evidence type="ECO:0000256" key="6">
    <source>
        <dbReference type="SAM" id="MobiDB-lite"/>
    </source>
</evidence>
<keyword evidence="7" id="KW-1133">Transmembrane helix</keyword>
<dbReference type="Proteomes" id="UP000265000">
    <property type="component" value="Unplaced"/>
</dbReference>
<dbReference type="GO" id="GO:0007084">
    <property type="term" value="P:mitotic nuclear membrane reassembly"/>
    <property type="evidence" value="ECO:0007669"/>
    <property type="project" value="Ensembl"/>
</dbReference>
<dbReference type="Pfam" id="PF03020">
    <property type="entry name" value="LEM"/>
    <property type="match status" value="1"/>
</dbReference>
<dbReference type="GeneID" id="105929834"/>
<dbReference type="Ensembl" id="ENSFHET00000020481.1">
    <property type="protein sequence ID" value="ENSFHEP00000013035.1"/>
    <property type="gene ID" value="ENSFHEG00000014505.1"/>
</dbReference>
<feature type="region of interest" description="Disordered" evidence="6">
    <location>
        <begin position="138"/>
        <end position="219"/>
    </location>
</feature>
<dbReference type="GO" id="GO:0005635">
    <property type="term" value="C:nuclear envelope"/>
    <property type="evidence" value="ECO:0007669"/>
    <property type="project" value="UniProtKB-ARBA"/>
</dbReference>
<keyword evidence="5" id="KW-0238">DNA-binding</keyword>
<keyword evidence="7" id="KW-0472">Membrane</keyword>
<evidence type="ECO:0000256" key="1">
    <source>
        <dbReference type="ARBA" id="ARBA00007744"/>
    </source>
</evidence>
<reference evidence="10" key="1">
    <citation type="submission" date="2025-08" db="UniProtKB">
        <authorList>
            <consortium name="Ensembl"/>
        </authorList>
    </citation>
    <scope>IDENTIFICATION</scope>
</reference>
<feature type="compositionally biased region" description="Low complexity" evidence="6">
    <location>
        <begin position="308"/>
        <end position="319"/>
    </location>
</feature>
<keyword evidence="3" id="KW-0597">Phosphoprotein</keyword>
<evidence type="ECO:0000256" key="5">
    <source>
        <dbReference type="ARBA" id="ARBA00023125"/>
    </source>
</evidence>
<dbReference type="PANTHER" id="PTHR12019">
    <property type="entry name" value="LAMINA-ASSOCIATED POLYPEPTIDE THYMOPOIETIN"/>
    <property type="match status" value="1"/>
</dbReference>
<feature type="compositionally biased region" description="Low complexity" evidence="6">
    <location>
        <begin position="199"/>
        <end position="208"/>
    </location>
</feature>
<dbReference type="GO" id="GO:0003677">
    <property type="term" value="F:DNA binding"/>
    <property type="evidence" value="ECO:0007669"/>
    <property type="project" value="UniProtKB-KW"/>
</dbReference>
<sequence>MPEYLDDPSVLTKDKLKSELIAHNVELPSGNPTKDVYVQLYLDRLTAQNKKKHAAAAAPDAFSSDEELPPPAVSNRSRSSGRKATKKSEKLHPEEVDVTALTDEDLRDELRKHGVNVGPIVESTRKLYEKKLQKYLDDGPVQPLPTELQVNHNGNSESDIYSDKEDEEVAVPEPVIEPEPEPVPVVERRVRSGVKTPVSTRTGSSSSSRHQKVEKISASEQNLKVEKDVPKELFSGDMNSPTGISVSCRKPIRGAAGRPVISSDLWNEEISFASPTTKTSSYSYTESHAVNRVSSVNPSASFASFTASSSSSNASSSTPFVTAPSAGPSRAVRRSMPLWKKLVLFGVLATFLIFVYLAMETNSVSPFQASEAAAGGTA</sequence>
<dbReference type="CDD" id="cd12935">
    <property type="entry name" value="LEM_like"/>
    <property type="match status" value="1"/>
</dbReference>
<dbReference type="CDD" id="cd12940">
    <property type="entry name" value="LEM_LAP2_LEMD1"/>
    <property type="match status" value="1"/>
</dbReference>
<evidence type="ECO:0000256" key="7">
    <source>
        <dbReference type="SAM" id="Phobius"/>
    </source>
</evidence>
<dbReference type="PANTHER" id="PTHR12019:SF21">
    <property type="entry name" value="THYMOPOIETIN A"/>
    <property type="match status" value="1"/>
</dbReference>
<dbReference type="PROSITE" id="PS50954">
    <property type="entry name" value="LEM"/>
    <property type="match status" value="1"/>
</dbReference>
<dbReference type="FunFam" id="1.10.720.40:FF:000001">
    <property type="entry name" value="LEM domain containing 2, isoform CRA_a"/>
    <property type="match status" value="2"/>
</dbReference>
<organism evidence="10 11">
    <name type="scientific">Fundulus heteroclitus</name>
    <name type="common">Killifish</name>
    <name type="synonym">Mummichog</name>
    <dbReference type="NCBI Taxonomy" id="8078"/>
    <lineage>
        <taxon>Eukaryota</taxon>
        <taxon>Metazoa</taxon>
        <taxon>Chordata</taxon>
        <taxon>Craniata</taxon>
        <taxon>Vertebrata</taxon>
        <taxon>Euteleostomi</taxon>
        <taxon>Actinopterygii</taxon>
        <taxon>Neopterygii</taxon>
        <taxon>Teleostei</taxon>
        <taxon>Neoteleostei</taxon>
        <taxon>Acanthomorphata</taxon>
        <taxon>Ovalentaria</taxon>
        <taxon>Atherinomorphae</taxon>
        <taxon>Cyprinodontiformes</taxon>
        <taxon>Fundulidae</taxon>
        <taxon>Fundulus</taxon>
    </lineage>
</organism>
<evidence type="ECO:0000256" key="2">
    <source>
        <dbReference type="ARBA" id="ARBA00022481"/>
    </source>
</evidence>
<dbReference type="InterPro" id="IPR013146">
    <property type="entry name" value="LEM-like_dom"/>
</dbReference>
<dbReference type="PROSITE" id="PS50955">
    <property type="entry name" value="LEM_LIKE"/>
    <property type="match status" value="1"/>
</dbReference>
<evidence type="ECO:0000256" key="3">
    <source>
        <dbReference type="ARBA" id="ARBA00022553"/>
    </source>
</evidence>
<accession>A0A3Q2TCB3</accession>
<feature type="domain" description="LEM" evidence="8">
    <location>
        <begin position="95"/>
        <end position="139"/>
    </location>
</feature>
<dbReference type="CTD" id="352907"/>
<proteinExistence type="inferred from homology"/>
<feature type="region of interest" description="Disordered" evidence="6">
    <location>
        <begin position="308"/>
        <end position="329"/>
    </location>
</feature>
<dbReference type="InterPro" id="IPR003887">
    <property type="entry name" value="LEM_dom"/>
</dbReference>
<feature type="compositionally biased region" description="Polar residues" evidence="6">
    <location>
        <begin position="148"/>
        <end position="159"/>
    </location>
</feature>
<dbReference type="SUPFAM" id="SSF63451">
    <property type="entry name" value="LEM domain"/>
    <property type="match status" value="2"/>
</dbReference>
<dbReference type="GeneTree" id="ENSGT00940000154098"/>
<evidence type="ECO:0000313" key="10">
    <source>
        <dbReference type="Ensembl" id="ENSFHEP00000013035.1"/>
    </source>
</evidence>
<dbReference type="GO" id="GO:0042175">
    <property type="term" value="C:nuclear outer membrane-endoplasmic reticulum membrane network"/>
    <property type="evidence" value="ECO:0007669"/>
    <property type="project" value="Ensembl"/>
</dbReference>
<dbReference type="SMART" id="SM01261">
    <property type="entry name" value="Thymopoietin"/>
    <property type="match status" value="1"/>
</dbReference>
<dbReference type="OrthoDB" id="10072362at2759"/>
<reference evidence="10" key="2">
    <citation type="submission" date="2025-09" db="UniProtKB">
        <authorList>
            <consortium name="Ensembl"/>
        </authorList>
    </citation>
    <scope>IDENTIFICATION</scope>
</reference>
<dbReference type="InterPro" id="IPR051656">
    <property type="entry name" value="LEM_domain"/>
</dbReference>
<keyword evidence="4" id="KW-0007">Acetylation</keyword>
<dbReference type="Pfam" id="PF08198">
    <property type="entry name" value="Thymopoietin"/>
    <property type="match status" value="1"/>
</dbReference>
<dbReference type="GO" id="GO:0003682">
    <property type="term" value="F:chromatin binding"/>
    <property type="evidence" value="ECO:0007669"/>
    <property type="project" value="Ensembl"/>
</dbReference>
<keyword evidence="11" id="KW-1185">Reference proteome</keyword>
<evidence type="ECO:0000259" key="9">
    <source>
        <dbReference type="PROSITE" id="PS50955"/>
    </source>
</evidence>